<evidence type="ECO:0000313" key="2">
    <source>
        <dbReference type="EMBL" id="WWY02813.1"/>
    </source>
</evidence>
<reference evidence="1" key="1">
    <citation type="submission" date="2022-10" db="EMBL/GenBank/DDBJ databases">
        <authorList>
            <person name="Boutroux M."/>
        </authorList>
    </citation>
    <scope>NUCLEOTIDE SEQUENCE</scope>
    <source>
        <strain evidence="1">51.81</strain>
    </source>
</reference>
<keyword evidence="3" id="KW-1185">Reference proteome</keyword>
<proteinExistence type="predicted"/>
<evidence type="ECO:0000313" key="1">
    <source>
        <dbReference type="EMBL" id="MDD9327660.1"/>
    </source>
</evidence>
<gene>
    <name evidence="1" type="ORF">ORY91_001069</name>
    <name evidence="2" type="ORF">V9W64_08965</name>
</gene>
<name>A0A9X4E2S7_9NEIS</name>
<protein>
    <recommendedName>
        <fullName evidence="4">VacJ</fullName>
    </recommendedName>
</protein>
<dbReference type="RefSeq" id="WP_274584888.1">
    <property type="nucleotide sequence ID" value="NZ_CP145811.1"/>
</dbReference>
<organism evidence="1">
    <name type="scientific">Neisseria leonii</name>
    <dbReference type="NCBI Taxonomy" id="2995413"/>
    <lineage>
        <taxon>Bacteria</taxon>
        <taxon>Pseudomonadati</taxon>
        <taxon>Pseudomonadota</taxon>
        <taxon>Betaproteobacteria</taxon>
        <taxon>Neisseriales</taxon>
        <taxon>Neisseriaceae</taxon>
        <taxon>Neisseria</taxon>
    </lineage>
</organism>
<dbReference type="Proteomes" id="UP001149607">
    <property type="component" value="Chromosome"/>
</dbReference>
<evidence type="ECO:0000313" key="3">
    <source>
        <dbReference type="Proteomes" id="UP001149607"/>
    </source>
</evidence>
<dbReference type="EMBL" id="JAPQFL010000002">
    <property type="protein sequence ID" value="MDD9327660.1"/>
    <property type="molecule type" value="Genomic_DNA"/>
</dbReference>
<sequence length="119" mass="13793">MFFVDRCAVVLKPTQKFLDWLKAGNDDLPELGLEQLRSNCTVYLVPEAETPEAVVAYFDEHYPRVFAAELSAWEEDESRWPQDRGLAAFWQFFDVEIHDMVLDMEAGEMQVSPVLDNMM</sequence>
<dbReference type="AlphaFoldDB" id="A0A9X4E2S7"/>
<reference evidence="2" key="2">
    <citation type="submission" date="2024-02" db="EMBL/GenBank/DDBJ databases">
        <title>Neisseria leonii sp. nov.</title>
        <authorList>
            <person name="Boutroux M."/>
            <person name="Favre-Rochex S."/>
            <person name="Gorgette O."/>
            <person name="Touak G."/>
            <person name="Muhle E."/>
            <person name="Chesneau O."/>
            <person name="Clermont D."/>
            <person name="Rahi P."/>
        </authorList>
    </citation>
    <scope>NUCLEOTIDE SEQUENCE</scope>
    <source>
        <strain evidence="2">51.81</strain>
    </source>
</reference>
<dbReference type="EMBL" id="CP146598">
    <property type="protein sequence ID" value="WWY02813.1"/>
    <property type="molecule type" value="Genomic_DNA"/>
</dbReference>
<accession>A0A9X4E2S7</accession>
<evidence type="ECO:0008006" key="4">
    <source>
        <dbReference type="Google" id="ProtNLM"/>
    </source>
</evidence>